<name>A0A8C2BZD0_CYPCA</name>
<accession>A0A8C2BZD0</accession>
<dbReference type="Ensembl" id="ENSCCRT00020004158.1">
    <property type="protein sequence ID" value="ENSCCRP00020003607.1"/>
    <property type="gene ID" value="ENSCCRG00020002066.1"/>
</dbReference>
<reference evidence="1" key="1">
    <citation type="submission" date="2025-08" db="UniProtKB">
        <authorList>
            <consortium name="Ensembl"/>
        </authorList>
    </citation>
    <scope>IDENTIFICATION</scope>
</reference>
<evidence type="ECO:0000313" key="2">
    <source>
        <dbReference type="Proteomes" id="UP000694701"/>
    </source>
</evidence>
<sequence>MSENYSFVVKSLFTLLNSLSLSLFFPRSLFLSKVSAFRCEKERTKDMEDEEKESKRSPCPILTLRAQVSSILSVFYLPKALITRGHKKGGELVKRHSSDG</sequence>
<dbReference type="Proteomes" id="UP000694701">
    <property type="component" value="Unplaced"/>
</dbReference>
<dbReference type="AlphaFoldDB" id="A0A8C2BZD0"/>
<protein>
    <submittedName>
        <fullName evidence="1">Uncharacterized protein</fullName>
    </submittedName>
</protein>
<organism evidence="1 2">
    <name type="scientific">Cyprinus carpio</name>
    <name type="common">Common carp</name>
    <dbReference type="NCBI Taxonomy" id="7962"/>
    <lineage>
        <taxon>Eukaryota</taxon>
        <taxon>Metazoa</taxon>
        <taxon>Chordata</taxon>
        <taxon>Craniata</taxon>
        <taxon>Vertebrata</taxon>
        <taxon>Euteleostomi</taxon>
        <taxon>Actinopterygii</taxon>
        <taxon>Neopterygii</taxon>
        <taxon>Teleostei</taxon>
        <taxon>Ostariophysi</taxon>
        <taxon>Cypriniformes</taxon>
        <taxon>Cyprinidae</taxon>
        <taxon>Cyprininae</taxon>
        <taxon>Cyprinus</taxon>
    </lineage>
</organism>
<evidence type="ECO:0000313" key="1">
    <source>
        <dbReference type="Ensembl" id="ENSCCRP00020003607.1"/>
    </source>
</evidence>
<proteinExistence type="predicted"/>